<sequence length="764" mass="86319">MAPPEKKARTEEQAPEEAKEDKPEEKDEEMKEAEAKEEAPKEPEPPKELEEDAPVEKAKLRIKEDVKFHVPDTTMNVMQSTTGNLLMTLGEGGIQHFFAGARANVGVKSGRYMFEVKIVEYMNPVEDPNSRGAPRPKNLVRVGFSTAGSSLIMGESSEGCVCFDSEGAFVQHKKRAPVAGRFVRDEIVAVLLNLDEKSPNCNTVSLFKDGVRVSQPQPLPENLKGQALYPTVSFKQMTIHVNLGKEPLAPLPFTCRMIKDASVKDAEVSPYTAPKDGKHEVVFPVGLPDEGAFDWLDMFHEKTPGYTELSDRMVLDWAEKSGIWRQKGYKAKTSNDKPETGFNIRELDDGSVRRVLHTMAPLQARNFVVMELKGNLTKTERSETAGHFPSSSFKKTAQVIVGEPTADFKKKTHEQVLKQKQEQSDAEFRAKKAEAKRKKIIAQKQKKLEKEKRRAEKLAKKKQEALRKKIEEDKRKKEQAEKGEANKDEEEAKKEEDAKEKEKEEEDKSSEEEEEEKEEEEETVDFENVDVFGINDILNIGANTPLFKDFQFEDWTMMSLRFELHLLAHAFRHDVEDTERAGIHLDHLAFYYNKYYKKALSTKYYGLETFKELVDLVTDSVYVTKKQVIESQLDAEMECLQIFAKLTEEARRYRQLRLALGEESARLKLSSQPMQFAPGQQGQMQRGGKRGPKGGWYGDGTKGSKGGKSFGGGGGGGFQQGGSFPQHYQPPRQQSVPAPRTVAPRTVRPPTYRQSWNDSKGKGK</sequence>
<feature type="compositionally biased region" description="Acidic residues" evidence="1">
    <location>
        <begin position="503"/>
        <end position="524"/>
    </location>
</feature>
<feature type="compositionally biased region" description="Basic and acidic residues" evidence="1">
    <location>
        <begin position="446"/>
        <end position="502"/>
    </location>
</feature>
<dbReference type="GO" id="GO:0003723">
    <property type="term" value="F:RNA binding"/>
    <property type="evidence" value="ECO:0007669"/>
    <property type="project" value="TreeGrafter"/>
</dbReference>
<organism evidence="3">
    <name type="scientific">Alexandrium catenella</name>
    <name type="common">Red tide dinoflagellate</name>
    <name type="synonym">Gonyaulax catenella</name>
    <dbReference type="NCBI Taxonomy" id="2925"/>
    <lineage>
        <taxon>Eukaryota</taxon>
        <taxon>Sar</taxon>
        <taxon>Alveolata</taxon>
        <taxon>Dinophyceae</taxon>
        <taxon>Gonyaulacales</taxon>
        <taxon>Pyrocystaceae</taxon>
        <taxon>Alexandrium</taxon>
    </lineage>
</organism>
<dbReference type="PANTHER" id="PTHR12381:SF56">
    <property type="entry name" value="B30.2_SPRY DOMAIN-CONTAINING PROTEIN-RELATED"/>
    <property type="match status" value="1"/>
</dbReference>
<dbReference type="EMBL" id="HBGE01066168">
    <property type="protein sequence ID" value="CAD9162943.1"/>
    <property type="molecule type" value="Transcribed_RNA"/>
</dbReference>
<feature type="compositionally biased region" description="Gly residues" evidence="1">
    <location>
        <begin position="693"/>
        <end position="720"/>
    </location>
</feature>
<dbReference type="SUPFAM" id="SSF49899">
    <property type="entry name" value="Concanavalin A-like lectins/glucanases"/>
    <property type="match status" value="1"/>
</dbReference>
<dbReference type="PANTHER" id="PTHR12381">
    <property type="entry name" value="HETEROGENEOUS NUCLEAR RIBONUCLEOPROTEIN U FAMILY MEMBER"/>
    <property type="match status" value="1"/>
</dbReference>
<dbReference type="GO" id="GO:0000380">
    <property type="term" value="P:alternative mRNA splicing, via spliceosome"/>
    <property type="evidence" value="ECO:0007669"/>
    <property type="project" value="TreeGrafter"/>
</dbReference>
<dbReference type="InterPro" id="IPR003877">
    <property type="entry name" value="SPRY_dom"/>
</dbReference>
<gene>
    <name evidence="3" type="ORF">ACAT0790_LOCUS39708</name>
</gene>
<evidence type="ECO:0000313" key="3">
    <source>
        <dbReference type="EMBL" id="CAD9162943.1"/>
    </source>
</evidence>
<dbReference type="PROSITE" id="PS50188">
    <property type="entry name" value="B302_SPRY"/>
    <property type="match status" value="1"/>
</dbReference>
<dbReference type="SMART" id="SM00449">
    <property type="entry name" value="SPRY"/>
    <property type="match status" value="1"/>
</dbReference>
<dbReference type="InterPro" id="IPR043136">
    <property type="entry name" value="B30.2/SPRY_sf"/>
</dbReference>
<accession>A0A7S1RDC4</accession>
<reference evidence="3" key="1">
    <citation type="submission" date="2021-01" db="EMBL/GenBank/DDBJ databases">
        <authorList>
            <person name="Corre E."/>
            <person name="Pelletier E."/>
            <person name="Niang G."/>
            <person name="Scheremetjew M."/>
            <person name="Finn R."/>
            <person name="Kale V."/>
            <person name="Holt S."/>
            <person name="Cochrane G."/>
            <person name="Meng A."/>
            <person name="Brown T."/>
            <person name="Cohen L."/>
        </authorList>
    </citation>
    <scope>NUCLEOTIDE SEQUENCE</scope>
    <source>
        <strain evidence="3">OF101</strain>
    </source>
</reference>
<dbReference type="InterPro" id="IPR001870">
    <property type="entry name" value="B30.2/SPRY"/>
</dbReference>
<feature type="region of interest" description="Disordered" evidence="1">
    <location>
        <begin position="418"/>
        <end position="524"/>
    </location>
</feature>
<evidence type="ECO:0000256" key="1">
    <source>
        <dbReference type="SAM" id="MobiDB-lite"/>
    </source>
</evidence>
<feature type="compositionally biased region" description="Basic residues" evidence="1">
    <location>
        <begin position="434"/>
        <end position="445"/>
    </location>
</feature>
<proteinExistence type="predicted"/>
<feature type="region of interest" description="Disordered" evidence="1">
    <location>
        <begin position="1"/>
        <end position="56"/>
    </location>
</feature>
<protein>
    <recommendedName>
        <fullName evidence="2">B30.2/SPRY domain-containing protein</fullName>
    </recommendedName>
</protein>
<name>A0A7S1RDC4_ALECA</name>
<feature type="domain" description="B30.2/SPRY" evidence="2">
    <location>
        <begin position="29"/>
        <end position="248"/>
    </location>
</feature>
<feature type="compositionally biased region" description="Basic and acidic residues" evidence="1">
    <location>
        <begin position="418"/>
        <end position="433"/>
    </location>
</feature>
<dbReference type="Gene3D" id="2.60.120.920">
    <property type="match status" value="1"/>
</dbReference>
<dbReference type="AlphaFoldDB" id="A0A7S1RDC4"/>
<feature type="compositionally biased region" description="Low complexity" evidence="1">
    <location>
        <begin position="736"/>
        <end position="751"/>
    </location>
</feature>
<feature type="region of interest" description="Disordered" evidence="1">
    <location>
        <begin position="669"/>
        <end position="764"/>
    </location>
</feature>
<dbReference type="InterPro" id="IPR013320">
    <property type="entry name" value="ConA-like_dom_sf"/>
</dbReference>
<evidence type="ECO:0000259" key="2">
    <source>
        <dbReference type="PROSITE" id="PS50188"/>
    </source>
</evidence>
<dbReference type="GO" id="GO:0005634">
    <property type="term" value="C:nucleus"/>
    <property type="evidence" value="ECO:0007669"/>
    <property type="project" value="TreeGrafter"/>
</dbReference>